<dbReference type="Pfam" id="PF01370">
    <property type="entry name" value="Epimerase"/>
    <property type="match status" value="1"/>
</dbReference>
<keyword evidence="3" id="KW-1185">Reference proteome</keyword>
<protein>
    <submittedName>
        <fullName evidence="2">SDR family oxidoreductase</fullName>
    </submittedName>
</protein>
<name>A0ABT1TLL7_9GAMM</name>
<organism evidence="2 3">
    <name type="scientific">Methylomonas subterranea</name>
    <dbReference type="NCBI Taxonomy" id="2952225"/>
    <lineage>
        <taxon>Bacteria</taxon>
        <taxon>Pseudomonadati</taxon>
        <taxon>Pseudomonadota</taxon>
        <taxon>Gammaproteobacteria</taxon>
        <taxon>Methylococcales</taxon>
        <taxon>Methylococcaceae</taxon>
        <taxon>Methylomonas</taxon>
    </lineage>
</organism>
<evidence type="ECO:0000313" key="2">
    <source>
        <dbReference type="EMBL" id="MCQ8106363.1"/>
    </source>
</evidence>
<dbReference type="EMBL" id="JANIBJ010000063">
    <property type="protein sequence ID" value="MCQ8106363.1"/>
    <property type="molecule type" value="Genomic_DNA"/>
</dbReference>
<dbReference type="PANTHER" id="PTHR48079">
    <property type="entry name" value="PROTEIN YEEZ"/>
    <property type="match status" value="1"/>
</dbReference>
<dbReference type="InterPro" id="IPR051783">
    <property type="entry name" value="NAD(P)-dependent_oxidoreduct"/>
</dbReference>
<accession>A0ABT1TLL7</accession>
<feature type="domain" description="NAD-dependent epimerase/dehydratase" evidence="1">
    <location>
        <begin position="4"/>
        <end position="190"/>
    </location>
</feature>
<comment type="caution">
    <text evidence="2">The sequence shown here is derived from an EMBL/GenBank/DDBJ whole genome shotgun (WGS) entry which is preliminary data.</text>
</comment>
<dbReference type="Gene3D" id="3.40.50.720">
    <property type="entry name" value="NAD(P)-binding Rossmann-like Domain"/>
    <property type="match status" value="1"/>
</dbReference>
<dbReference type="PANTHER" id="PTHR48079:SF6">
    <property type="entry name" value="NAD(P)-BINDING DOMAIN-CONTAINING PROTEIN-RELATED"/>
    <property type="match status" value="1"/>
</dbReference>
<dbReference type="RefSeq" id="WP_256604471.1">
    <property type="nucleotide sequence ID" value="NZ_JANIBJ010000063.1"/>
</dbReference>
<sequence>MAKILVVGCGDIGYRVALALHELGHSVIGVKRRTLSMPAPFPVVAADISRAGSLHCIPTDFELVLFIVSPGSRQIDAYRALYESGLSQLLAHLAEAKPRWLMVSSSSVYGQNRGEWVDENSPTRPLSLTAQCLVAAEQQLWSADASHCVVRFSGIYGPGRNWLLRRAAQGEAIQRNPPAYTNRIHSDDCVGVLSFLVEKLLQGKQLHACYLASDNEPAPIWDVMNWIARQYAFPVPTALDLATEAEQNKRCGNARLTALGYEFRFPSYRDGYVRPPVENLYKPS</sequence>
<proteinExistence type="predicted"/>
<dbReference type="InterPro" id="IPR001509">
    <property type="entry name" value="Epimerase_deHydtase"/>
</dbReference>
<dbReference type="Proteomes" id="UP001524499">
    <property type="component" value="Unassembled WGS sequence"/>
</dbReference>
<gene>
    <name evidence="2" type="ORF">NP590_19825</name>
</gene>
<evidence type="ECO:0000313" key="3">
    <source>
        <dbReference type="Proteomes" id="UP001524499"/>
    </source>
</evidence>
<dbReference type="InterPro" id="IPR036291">
    <property type="entry name" value="NAD(P)-bd_dom_sf"/>
</dbReference>
<evidence type="ECO:0000259" key="1">
    <source>
        <dbReference type="Pfam" id="PF01370"/>
    </source>
</evidence>
<reference evidence="2 3" key="1">
    <citation type="submission" date="2022-07" db="EMBL/GenBank/DDBJ databases">
        <title>Methylomonas rivi sp. nov., Methylomonas rosea sp. nov., Methylomonas aureus sp. nov. and Methylomonas subterranea sp. nov., four novel methanotrophs isolated from a freshwater creek and the deep terrestrial subsurface.</title>
        <authorList>
            <person name="Abin C."/>
            <person name="Sankaranarayanan K."/>
            <person name="Garner C."/>
            <person name="Sindelar R."/>
            <person name="Kotary K."/>
            <person name="Garner R."/>
            <person name="Barclay S."/>
            <person name="Lawson P."/>
            <person name="Krumholz L."/>
        </authorList>
    </citation>
    <scope>NUCLEOTIDE SEQUENCE [LARGE SCALE GENOMIC DNA]</scope>
    <source>
        <strain evidence="2 3">SURF-2</strain>
    </source>
</reference>
<dbReference type="CDD" id="cd05266">
    <property type="entry name" value="SDR_a4"/>
    <property type="match status" value="1"/>
</dbReference>
<dbReference type="SUPFAM" id="SSF51735">
    <property type="entry name" value="NAD(P)-binding Rossmann-fold domains"/>
    <property type="match status" value="1"/>
</dbReference>